<proteinExistence type="predicted"/>
<sequence>MKIEVVVETELDKLLLETILKAIPEAQEFEFRYFVANSRNRLSIVARTIIVGVPHPLLVVMDADTNDPELARIRKQELESYLNWVTPAQPYRILVALPELEIVFFADPSIVESKLKDGRKLTAVEQNLTQSAPKQLLQSLARERLLPDVTVLLSELTDDDITKMSQHRLFQEVVSFLKSVAPRQRSKAR</sequence>
<gene>
    <name evidence="1" type="ORF">GKIL_0693</name>
</gene>
<dbReference type="RefSeq" id="WP_023171984.1">
    <property type="nucleotide sequence ID" value="NC_022600.1"/>
</dbReference>
<evidence type="ECO:0000313" key="2">
    <source>
        <dbReference type="Proteomes" id="UP000017396"/>
    </source>
</evidence>
<name>U5QH51_GLOK1</name>
<accession>U5QH51</accession>
<dbReference type="Proteomes" id="UP000017396">
    <property type="component" value="Chromosome"/>
</dbReference>
<dbReference type="EMBL" id="CP003587">
    <property type="protein sequence ID" value="AGY56939.1"/>
    <property type="molecule type" value="Genomic_DNA"/>
</dbReference>
<keyword evidence="2" id="KW-1185">Reference proteome</keyword>
<protein>
    <submittedName>
        <fullName evidence="1">Uncharacterized protein</fullName>
    </submittedName>
</protein>
<dbReference type="KEGG" id="glj:GKIL_0693"/>
<organism evidence="1 2">
    <name type="scientific">Gloeobacter kilaueensis (strain ATCC BAA-2537 / CCAP 1431/1 / ULC 316 / JS1)</name>
    <dbReference type="NCBI Taxonomy" id="1183438"/>
    <lineage>
        <taxon>Bacteria</taxon>
        <taxon>Bacillati</taxon>
        <taxon>Cyanobacteriota</taxon>
        <taxon>Cyanophyceae</taxon>
        <taxon>Gloeobacterales</taxon>
        <taxon>Gloeobacteraceae</taxon>
        <taxon>Gloeobacter</taxon>
    </lineage>
</organism>
<dbReference type="AlphaFoldDB" id="U5QH51"/>
<evidence type="ECO:0000313" key="1">
    <source>
        <dbReference type="EMBL" id="AGY56939.1"/>
    </source>
</evidence>
<dbReference type="PATRIC" id="fig|1183438.3.peg.691"/>
<reference evidence="1 2" key="1">
    <citation type="journal article" date="2013" name="PLoS ONE">
        <title>Cultivation and Complete Genome Sequencing of Gloeobacter kilaueensis sp. nov., from a Lava Cave in Kilauea Caldera, Hawai'i.</title>
        <authorList>
            <person name="Saw J.H."/>
            <person name="Schatz M."/>
            <person name="Brown M.V."/>
            <person name="Kunkel D.D."/>
            <person name="Foster J.S."/>
            <person name="Shick H."/>
            <person name="Christensen S."/>
            <person name="Hou S."/>
            <person name="Wan X."/>
            <person name="Donachie S.P."/>
        </authorList>
    </citation>
    <scope>NUCLEOTIDE SEQUENCE [LARGE SCALE GENOMIC DNA]</scope>
    <source>
        <strain evidence="2">JS</strain>
    </source>
</reference>
<dbReference type="eggNOG" id="ENOG5032T9K">
    <property type="taxonomic scope" value="Bacteria"/>
</dbReference>
<dbReference type="OrthoDB" id="529338at2"/>
<dbReference type="STRING" id="1183438.GKIL_0693"/>
<dbReference type="HOGENOM" id="CLU_1432696_0_0_3"/>